<evidence type="ECO:0000256" key="1">
    <source>
        <dbReference type="SAM" id="MobiDB-lite"/>
    </source>
</evidence>
<name>A0A3N4INT7_ASCIM</name>
<evidence type="ECO:0000256" key="2">
    <source>
        <dbReference type="SAM" id="SignalP"/>
    </source>
</evidence>
<accession>A0A3N4INT7</accession>
<feature type="chain" id="PRO_5018047725" evidence="2">
    <location>
        <begin position="19"/>
        <end position="481"/>
    </location>
</feature>
<dbReference type="PROSITE" id="PS51257">
    <property type="entry name" value="PROKAR_LIPOPROTEIN"/>
    <property type="match status" value="1"/>
</dbReference>
<dbReference type="Gene3D" id="2.120.10.30">
    <property type="entry name" value="TolB, C-terminal domain"/>
    <property type="match status" value="1"/>
</dbReference>
<dbReference type="STRING" id="1160509.A0A3N4INT7"/>
<reference evidence="4 5" key="1">
    <citation type="journal article" date="2018" name="Nat. Ecol. Evol.">
        <title>Pezizomycetes genomes reveal the molecular basis of ectomycorrhizal truffle lifestyle.</title>
        <authorList>
            <person name="Murat C."/>
            <person name="Payen T."/>
            <person name="Noel B."/>
            <person name="Kuo A."/>
            <person name="Morin E."/>
            <person name="Chen J."/>
            <person name="Kohler A."/>
            <person name="Krizsan K."/>
            <person name="Balestrini R."/>
            <person name="Da Silva C."/>
            <person name="Montanini B."/>
            <person name="Hainaut M."/>
            <person name="Levati E."/>
            <person name="Barry K.W."/>
            <person name="Belfiori B."/>
            <person name="Cichocki N."/>
            <person name="Clum A."/>
            <person name="Dockter R.B."/>
            <person name="Fauchery L."/>
            <person name="Guy J."/>
            <person name="Iotti M."/>
            <person name="Le Tacon F."/>
            <person name="Lindquist E.A."/>
            <person name="Lipzen A."/>
            <person name="Malagnac F."/>
            <person name="Mello A."/>
            <person name="Molinier V."/>
            <person name="Miyauchi S."/>
            <person name="Poulain J."/>
            <person name="Riccioni C."/>
            <person name="Rubini A."/>
            <person name="Sitrit Y."/>
            <person name="Splivallo R."/>
            <person name="Traeger S."/>
            <person name="Wang M."/>
            <person name="Zifcakova L."/>
            <person name="Wipf D."/>
            <person name="Zambonelli A."/>
            <person name="Paolocci F."/>
            <person name="Nowrousian M."/>
            <person name="Ottonello S."/>
            <person name="Baldrian P."/>
            <person name="Spatafora J.W."/>
            <person name="Henrissat B."/>
            <person name="Nagy L.G."/>
            <person name="Aury J.M."/>
            <person name="Wincker P."/>
            <person name="Grigoriev I.V."/>
            <person name="Bonfante P."/>
            <person name="Martin F.M."/>
        </authorList>
    </citation>
    <scope>NUCLEOTIDE SEQUENCE [LARGE SCALE GENOMIC DNA]</scope>
    <source>
        <strain evidence="4 5">RN42</strain>
    </source>
</reference>
<evidence type="ECO:0000313" key="5">
    <source>
        <dbReference type="Proteomes" id="UP000275078"/>
    </source>
</evidence>
<feature type="signal peptide" evidence="2">
    <location>
        <begin position="1"/>
        <end position="18"/>
    </location>
</feature>
<dbReference type="SUPFAM" id="SSF50952">
    <property type="entry name" value="Soluble quinoprotein glucose dehydrogenase"/>
    <property type="match status" value="1"/>
</dbReference>
<dbReference type="EMBL" id="ML119652">
    <property type="protein sequence ID" value="RPA85820.1"/>
    <property type="molecule type" value="Genomic_DNA"/>
</dbReference>
<dbReference type="InterPro" id="IPR011041">
    <property type="entry name" value="Quinoprot_gluc/sorb_DH_b-prop"/>
</dbReference>
<keyword evidence="5" id="KW-1185">Reference proteome</keyword>
<dbReference type="Pfam" id="PF22807">
    <property type="entry name" value="TrAA12"/>
    <property type="match status" value="1"/>
</dbReference>
<feature type="compositionally biased region" description="Basic and acidic residues" evidence="1">
    <location>
        <begin position="446"/>
        <end position="455"/>
    </location>
</feature>
<dbReference type="OrthoDB" id="507128at2759"/>
<gene>
    <name evidence="4" type="ORF">BJ508DRAFT_411789</name>
</gene>
<proteinExistence type="predicted"/>
<keyword evidence="2" id="KW-0732">Signal</keyword>
<dbReference type="Proteomes" id="UP000275078">
    <property type="component" value="Unassembled WGS sequence"/>
</dbReference>
<dbReference type="AlphaFoldDB" id="A0A3N4INT7"/>
<feature type="domain" description="Pyrroloquinoline quinone-dependent pyranose dehydrogenase beta-propeller" evidence="3">
    <location>
        <begin position="30"/>
        <end position="432"/>
    </location>
</feature>
<sequence length="481" mass="52081">MRSLSFLAIAALTPSALAACGVSWNHTAPDIDDDWTVYPIAVNNFTFPRHIITDKDDNLLLIDRGVGVVQVKLKENGDCVEVDSIKTILEKTDLNHGIALSGDGKQLFASTPKDVFVWDYDGESLKEQRNIVTNMDRTGFSTKTLYIPESDDNYLIVSAGSMENNDLRCLEPISCAIKYFDIGNLPNTPYDFAKDGEILGWGLRNSVGVAEAKDGSIWSVENSVDDLMRNGKDVHDENPAEELNYHGKIASNTNAQKGKNFGFPNCYTAWDVEEIPDNGKLKTGSQFAADTNKTFTDDTCNDNYEPPRLALEAHTAPLDIKFYKPSDCKKAEEAGGLGCTVENAAFVAFHGSWNTDNPVGYSVGYIPFKGTGNVEPEATEEESQTAVRNILVAPDLGRCPDDCFRPTGITFNSKGQMFVTSDSKKSLVFVSHNGGAVPEAGKSNSGKKDEKEKGENSAGTLGASIWGAMAAVGVAVAFSGF</sequence>
<feature type="region of interest" description="Disordered" evidence="1">
    <location>
        <begin position="438"/>
        <end position="457"/>
    </location>
</feature>
<dbReference type="InterPro" id="IPR054539">
    <property type="entry name" value="Beta-prop_PDH"/>
</dbReference>
<dbReference type="InterPro" id="IPR011042">
    <property type="entry name" value="6-blade_b-propeller_TolB-like"/>
</dbReference>
<protein>
    <submittedName>
        <fullName evidence="4">Soluble quino protein glucose dehydrogenase</fullName>
    </submittedName>
</protein>
<organism evidence="4 5">
    <name type="scientific">Ascobolus immersus RN42</name>
    <dbReference type="NCBI Taxonomy" id="1160509"/>
    <lineage>
        <taxon>Eukaryota</taxon>
        <taxon>Fungi</taxon>
        <taxon>Dikarya</taxon>
        <taxon>Ascomycota</taxon>
        <taxon>Pezizomycotina</taxon>
        <taxon>Pezizomycetes</taxon>
        <taxon>Pezizales</taxon>
        <taxon>Ascobolaceae</taxon>
        <taxon>Ascobolus</taxon>
    </lineage>
</organism>
<evidence type="ECO:0000259" key="3">
    <source>
        <dbReference type="Pfam" id="PF22807"/>
    </source>
</evidence>
<evidence type="ECO:0000313" key="4">
    <source>
        <dbReference type="EMBL" id="RPA85820.1"/>
    </source>
</evidence>